<dbReference type="Gene3D" id="1.25.40.10">
    <property type="entry name" value="Tetratricopeptide repeat domain"/>
    <property type="match status" value="1"/>
</dbReference>
<dbReference type="OrthoDB" id="428577at2759"/>
<gene>
    <name evidence="2" type="ORF">CC84DRAFT_1142451</name>
</gene>
<evidence type="ECO:0008006" key="4">
    <source>
        <dbReference type="Google" id="ProtNLM"/>
    </source>
</evidence>
<proteinExistence type="predicted"/>
<evidence type="ECO:0000256" key="1">
    <source>
        <dbReference type="SAM" id="MobiDB-lite"/>
    </source>
</evidence>
<reference evidence="2 3" key="1">
    <citation type="submission" date="2016-05" db="EMBL/GenBank/DDBJ databases">
        <title>Comparative analysis of secretome profiles of manganese(II)-oxidizing ascomycete fungi.</title>
        <authorList>
            <consortium name="DOE Joint Genome Institute"/>
            <person name="Zeiner C.A."/>
            <person name="Purvine S.O."/>
            <person name="Zink E.M."/>
            <person name="Wu S."/>
            <person name="Pasa-Tolic L."/>
            <person name="Chaput D.L."/>
            <person name="Haridas S."/>
            <person name="Grigoriev I.V."/>
            <person name="Santelli C.M."/>
            <person name="Hansel C.M."/>
        </authorList>
    </citation>
    <scope>NUCLEOTIDE SEQUENCE [LARGE SCALE GENOMIC DNA]</scope>
    <source>
        <strain evidence="2 3">AP3s5-JAC2a</strain>
    </source>
</reference>
<dbReference type="SUPFAM" id="SSF48452">
    <property type="entry name" value="TPR-like"/>
    <property type="match status" value="1"/>
</dbReference>
<dbReference type="InterPro" id="IPR011990">
    <property type="entry name" value="TPR-like_helical_dom_sf"/>
</dbReference>
<feature type="region of interest" description="Disordered" evidence="1">
    <location>
        <begin position="308"/>
        <end position="358"/>
    </location>
</feature>
<dbReference type="PANTHER" id="PTHR46082:SF11">
    <property type="entry name" value="AAA+ ATPASE DOMAIN-CONTAINING PROTEIN-RELATED"/>
    <property type="match status" value="1"/>
</dbReference>
<sequence>MTVRSDAEELFEQVVETSKIILGADHPSTLSSISNLASQGRWDDAEKLLKQVLETRMMKLGADHPDTLSSMANLASTYRNQGRWDEAEKLEVQVLEMRKMKLGADHPDTLSSMANLMSTYSNKGQQDKAEVLRVQLIEYRKGLGNEDTIEDSNSISDISDEPSLFSAHSSVDSRSSAGLFGGVHQTVTQYLASALSQDPFLRPLYTRALQEIGVQRFSTHHERLLKKFLADLRSEKRDHIHLQAVRFLQNQSRREEVTAQICRFNRPNSSLEDQQRMQQILDQEEDRNYRLDHYLEEKNELAQEMRNEHGDIEDVDDDGNKEDDENEEQEEQEAEEEGEEEQEEQEEEEQEEEGKVQIEKISNIESVVATLTKGPSFQTFKSSLQSLVNPPTTIREALRSQNIKVLQQLLKKRFDVVAQGEYSWIRELNENGYTRDELAELLFEQFNDAPWIYFEPGIYNLSAVRTGVHLPGCVHQFHSSDQSSLLQSATTQVIPSPSGSWRDVIEIVEELCGVAGITPTTRDREKWDGSIAFEEGNSVATVTCAQPIEVSDSERSTIVSRLINSLRRFCLAAGHAQAAGLCCDSFTILWLPTQYTRQQLPPDSSVEVCRIEFELPLQLLSRLEDLSAIHNMSPVDVLRVQQTASQILRPFVQGITEVSFDDSINADLQICSLATQVVCLGFLSYTQAHAGTIRPFFLDTPLKKIRLLGSLASTDGKNWIEASLYNLTCMGGMIQSQVLAFNLMQARIPSLPSTEETMYNLSINAYDLLDTWGPGNFLIQRTSMMPFAIQIGNGVVYPSGLNGNNKFHWSRNISIGRLPQIALDPLDKMVIGTSVVVNRNCGIDAKHCWSISSEFLEALGTCKSYWEHDEKQFGMQAGNQVMFQAIAASHKIPGRTLKQHRLQQDDETLVPFLDNVWAVQVSFCTGVSRRVSLREMIADLLPVFAMASTPSHDGGHLWEELLKADIINAFRDNTFRDLLMKLSSQLHQHVLRMIRKIFDVLQHTGLDREGKILVVAWPDERDVYRGFKIACEKENSWAGVLADSEDCATFAYITTRCFETKKIKCSGPSPTWRSTIHILETAVVLHRRDASSLTSALQHNVTYFFQKPDRLFYVKAQRPDTADVANLITSRMTSPPDIQRRLLVKLMKQRKQRARLRERIASDDLAEAVAILQ</sequence>
<accession>A0A177CG20</accession>
<dbReference type="PANTHER" id="PTHR46082">
    <property type="entry name" value="ATP/GTP-BINDING PROTEIN-RELATED"/>
    <property type="match status" value="1"/>
</dbReference>
<keyword evidence="3" id="KW-1185">Reference proteome</keyword>
<name>A0A177CG20_9PLEO</name>
<dbReference type="InterPro" id="IPR053137">
    <property type="entry name" value="NLR-like"/>
</dbReference>
<organism evidence="2 3">
    <name type="scientific">Paraphaeosphaeria sporulosa</name>
    <dbReference type="NCBI Taxonomy" id="1460663"/>
    <lineage>
        <taxon>Eukaryota</taxon>
        <taxon>Fungi</taxon>
        <taxon>Dikarya</taxon>
        <taxon>Ascomycota</taxon>
        <taxon>Pezizomycotina</taxon>
        <taxon>Dothideomycetes</taxon>
        <taxon>Pleosporomycetidae</taxon>
        <taxon>Pleosporales</taxon>
        <taxon>Massarineae</taxon>
        <taxon>Didymosphaeriaceae</taxon>
        <taxon>Paraphaeosphaeria</taxon>
    </lineage>
</organism>
<dbReference type="Pfam" id="PF13374">
    <property type="entry name" value="TPR_10"/>
    <property type="match status" value="3"/>
</dbReference>
<feature type="compositionally biased region" description="Acidic residues" evidence="1">
    <location>
        <begin position="313"/>
        <end position="352"/>
    </location>
</feature>
<dbReference type="EMBL" id="KV441551">
    <property type="protein sequence ID" value="OAG06554.1"/>
    <property type="molecule type" value="Genomic_DNA"/>
</dbReference>
<dbReference type="Proteomes" id="UP000077069">
    <property type="component" value="Unassembled WGS sequence"/>
</dbReference>
<evidence type="ECO:0000313" key="3">
    <source>
        <dbReference type="Proteomes" id="UP000077069"/>
    </source>
</evidence>
<dbReference type="GeneID" id="28759854"/>
<dbReference type="RefSeq" id="XP_018036919.1">
    <property type="nucleotide sequence ID" value="XM_018176368.1"/>
</dbReference>
<evidence type="ECO:0000313" key="2">
    <source>
        <dbReference type="EMBL" id="OAG06554.1"/>
    </source>
</evidence>
<dbReference type="AlphaFoldDB" id="A0A177CG20"/>
<protein>
    <recommendedName>
        <fullName evidence="4">Kinesin light chain</fullName>
    </recommendedName>
</protein>
<dbReference type="InParanoid" id="A0A177CG20"/>
<dbReference type="STRING" id="1460663.A0A177CG20"/>